<dbReference type="EMBL" id="NHSJ01000040">
    <property type="protein sequence ID" value="PPQ32323.1"/>
    <property type="molecule type" value="Genomic_DNA"/>
</dbReference>
<dbReference type="Proteomes" id="UP000239089">
    <property type="component" value="Unassembled WGS sequence"/>
</dbReference>
<accession>A0A2S6NCI1</accession>
<name>A0A2S6NCI1_9HYPH</name>
<evidence type="ECO:0000256" key="1">
    <source>
        <dbReference type="ARBA" id="ARBA00009387"/>
    </source>
</evidence>
<dbReference type="OrthoDB" id="5945995at2"/>
<reference evidence="4 5" key="1">
    <citation type="journal article" date="2018" name="Arch. Microbiol.">
        <title>New insights into the metabolic potential of the phototrophic purple bacterium Rhodopila globiformis DSM 161(T) from its draft genome sequence and evidence for a vanadium-dependent nitrogenase.</title>
        <authorList>
            <person name="Imhoff J.F."/>
            <person name="Rahn T."/>
            <person name="Kunzel S."/>
            <person name="Neulinger S.C."/>
        </authorList>
    </citation>
    <scope>NUCLEOTIDE SEQUENCE [LARGE SCALE GENOMIC DNA]</scope>
    <source>
        <strain evidence="4 5">DSM 16996</strain>
    </source>
</reference>
<dbReference type="Gene3D" id="1.10.530.10">
    <property type="match status" value="1"/>
</dbReference>
<organism evidence="4 5">
    <name type="scientific">Rhodoblastus sphagnicola</name>
    <dbReference type="NCBI Taxonomy" id="333368"/>
    <lineage>
        <taxon>Bacteria</taxon>
        <taxon>Pseudomonadati</taxon>
        <taxon>Pseudomonadota</taxon>
        <taxon>Alphaproteobacteria</taxon>
        <taxon>Hyphomicrobiales</taxon>
        <taxon>Rhodoblastaceae</taxon>
        <taxon>Rhodoblastus</taxon>
    </lineage>
</organism>
<proteinExistence type="inferred from homology"/>
<protein>
    <recommendedName>
        <fullName evidence="3">Transglycosylase SLT domain-containing protein</fullName>
    </recommendedName>
</protein>
<dbReference type="AlphaFoldDB" id="A0A2S6NCI1"/>
<evidence type="ECO:0000256" key="2">
    <source>
        <dbReference type="SAM" id="MobiDB-lite"/>
    </source>
</evidence>
<dbReference type="Pfam" id="PF01464">
    <property type="entry name" value="SLT"/>
    <property type="match status" value="1"/>
</dbReference>
<dbReference type="InterPro" id="IPR023346">
    <property type="entry name" value="Lysozyme-like_dom_sf"/>
</dbReference>
<comment type="caution">
    <text evidence="4">The sequence shown here is derived from an EMBL/GenBank/DDBJ whole genome shotgun (WGS) entry which is preliminary data.</text>
</comment>
<comment type="similarity">
    <text evidence="1">Belongs to the virb1 family.</text>
</comment>
<gene>
    <name evidence="4" type="ORF">CCR94_05805</name>
</gene>
<dbReference type="SUPFAM" id="SSF53955">
    <property type="entry name" value="Lysozyme-like"/>
    <property type="match status" value="1"/>
</dbReference>
<feature type="region of interest" description="Disordered" evidence="2">
    <location>
        <begin position="1"/>
        <end position="25"/>
    </location>
</feature>
<evidence type="ECO:0000313" key="5">
    <source>
        <dbReference type="Proteomes" id="UP000239089"/>
    </source>
</evidence>
<evidence type="ECO:0000313" key="4">
    <source>
        <dbReference type="EMBL" id="PPQ32323.1"/>
    </source>
</evidence>
<dbReference type="InterPro" id="IPR008258">
    <property type="entry name" value="Transglycosylase_SLT_dom_1"/>
</dbReference>
<evidence type="ECO:0000259" key="3">
    <source>
        <dbReference type="Pfam" id="PF01464"/>
    </source>
</evidence>
<feature type="domain" description="Transglycosylase SLT" evidence="3">
    <location>
        <begin position="126"/>
        <end position="202"/>
    </location>
</feature>
<keyword evidence="5" id="KW-1185">Reference proteome</keyword>
<sequence length="231" mass="24678">MPAARPTAIPNRRGRGRIPPSAKDRTTAVTQSTTCAIRALPAIAVFICSALLGVSCASAAWAEPKLGSCEREMARAAQAEDVPLAVLYSVGLTETGARGQLQPYAMNVDGVAVFSASLPEAMAKFDAAKARGAKFIDIGCMQINHRFHGKNFASLAAMFDERLNVAYAARFLKELRAREPSWTLAVARYNAGPDNNYAQKKYVCAVISSMVRSGFGGWTDNARRFCAPGGA</sequence>